<comment type="pathway">
    <text evidence="3">Glycan metabolism; cellulose degradation.</text>
</comment>
<keyword evidence="11" id="KW-0119">Carbohydrate metabolism</keyword>
<dbReference type="FunFam" id="2.60.40.10:FF:000757">
    <property type="entry name" value="Beta-glucosidase G"/>
    <property type="match status" value="1"/>
</dbReference>
<comment type="subcellular location">
    <subcellularLocation>
        <location evidence="2">Secreted</location>
    </subcellularLocation>
</comment>
<evidence type="ECO:0000256" key="1">
    <source>
        <dbReference type="ARBA" id="ARBA00000448"/>
    </source>
</evidence>
<comment type="caution">
    <text evidence="19">The sequence shown here is derived from an EMBL/GenBank/DDBJ whole genome shotgun (WGS) entry which is preliminary data.</text>
</comment>
<evidence type="ECO:0000256" key="16">
    <source>
        <dbReference type="ARBA" id="ARBA00083231"/>
    </source>
</evidence>
<evidence type="ECO:0000256" key="2">
    <source>
        <dbReference type="ARBA" id="ARBA00004613"/>
    </source>
</evidence>
<dbReference type="InterPro" id="IPR013783">
    <property type="entry name" value="Ig-like_fold"/>
</dbReference>
<keyword evidence="9" id="KW-0136">Cellulose degradation</keyword>
<reference evidence="19" key="1">
    <citation type="submission" date="2023-06" db="EMBL/GenBank/DDBJ databases">
        <title>Genome-scale phylogeny and comparative genomics of the fungal order Sordariales.</title>
        <authorList>
            <consortium name="Lawrence Berkeley National Laboratory"/>
            <person name="Hensen N."/>
            <person name="Bonometti L."/>
            <person name="Westerberg I."/>
            <person name="Brannstrom I.O."/>
            <person name="Guillou S."/>
            <person name="Cros-Aarteil S."/>
            <person name="Calhoun S."/>
            <person name="Haridas S."/>
            <person name="Kuo A."/>
            <person name="Mondo S."/>
            <person name="Pangilinan J."/>
            <person name="Riley R."/>
            <person name="Labutti K."/>
            <person name="Andreopoulos B."/>
            <person name="Lipzen A."/>
            <person name="Chen C."/>
            <person name="Yanf M."/>
            <person name="Daum C."/>
            <person name="Ng V."/>
            <person name="Clum A."/>
            <person name="Steindorff A."/>
            <person name="Ohm R."/>
            <person name="Martin F."/>
            <person name="Silar P."/>
            <person name="Natvig D."/>
            <person name="Lalanne C."/>
            <person name="Gautier V."/>
            <person name="Ament-Velasquez S.L."/>
            <person name="Kruys A."/>
            <person name="Hutchinson M.I."/>
            <person name="Powell A.J."/>
            <person name="Barry K."/>
            <person name="Miller A.N."/>
            <person name="Grigoriev I.V."/>
            <person name="Debuchy R."/>
            <person name="Gladieux P."/>
            <person name="Thoren M.H."/>
            <person name="Johannesson H."/>
        </authorList>
    </citation>
    <scope>NUCLEOTIDE SEQUENCE</scope>
    <source>
        <strain evidence="19">PSN4</strain>
    </source>
</reference>
<dbReference type="Pfam" id="PF14310">
    <property type="entry name" value="Fn3-like"/>
    <property type="match status" value="1"/>
</dbReference>
<evidence type="ECO:0000256" key="15">
    <source>
        <dbReference type="ARBA" id="ARBA00078013"/>
    </source>
</evidence>
<dbReference type="GO" id="GO:0005576">
    <property type="term" value="C:extracellular region"/>
    <property type="evidence" value="ECO:0007669"/>
    <property type="project" value="UniProtKB-SubCell"/>
</dbReference>
<dbReference type="SUPFAM" id="SSF51445">
    <property type="entry name" value="(Trans)glycosidases"/>
    <property type="match status" value="1"/>
</dbReference>
<dbReference type="PANTHER" id="PTHR42715:SF5">
    <property type="entry name" value="BETA-GLUCOSIDASE M-RELATED"/>
    <property type="match status" value="1"/>
</dbReference>
<evidence type="ECO:0000256" key="7">
    <source>
        <dbReference type="ARBA" id="ARBA00022729"/>
    </source>
</evidence>
<dbReference type="Proteomes" id="UP001239445">
    <property type="component" value="Unassembled WGS sequence"/>
</dbReference>
<evidence type="ECO:0000256" key="12">
    <source>
        <dbReference type="ARBA" id="ARBA00023295"/>
    </source>
</evidence>
<gene>
    <name evidence="19" type="ORF">QBC47DRAFT_429934</name>
</gene>
<accession>A0AAJ0B9N1</accession>
<dbReference type="PRINTS" id="PR00133">
    <property type="entry name" value="GLHYDRLASE3"/>
</dbReference>
<comment type="similarity">
    <text evidence="4">Belongs to the glycosyl hydrolase 3 family.</text>
</comment>
<keyword evidence="8" id="KW-0378">Hydrolase</keyword>
<proteinExistence type="inferred from homology"/>
<keyword evidence="12" id="KW-0326">Glycosidase</keyword>
<protein>
    <recommendedName>
        <fullName evidence="14">Beta-glucosidase cel3A</fullName>
        <ecNumber evidence="5">3.2.1.21</ecNumber>
    </recommendedName>
    <alternativeName>
        <fullName evidence="15">Beta-D-glucoside glucohydrolase cel3A</fullName>
    </alternativeName>
    <alternativeName>
        <fullName evidence="17">Cellobiase cel3A</fullName>
    </alternativeName>
    <alternativeName>
        <fullName evidence="16">Gentiobiase cel3A</fullName>
    </alternativeName>
</protein>
<evidence type="ECO:0000256" key="9">
    <source>
        <dbReference type="ARBA" id="ARBA00023001"/>
    </source>
</evidence>
<organism evidence="19 20">
    <name type="scientific">Echria macrotheca</name>
    <dbReference type="NCBI Taxonomy" id="438768"/>
    <lineage>
        <taxon>Eukaryota</taxon>
        <taxon>Fungi</taxon>
        <taxon>Dikarya</taxon>
        <taxon>Ascomycota</taxon>
        <taxon>Pezizomycotina</taxon>
        <taxon>Sordariomycetes</taxon>
        <taxon>Sordariomycetidae</taxon>
        <taxon>Sordariales</taxon>
        <taxon>Schizotheciaceae</taxon>
        <taxon>Echria</taxon>
    </lineage>
</organism>
<evidence type="ECO:0000256" key="5">
    <source>
        <dbReference type="ARBA" id="ARBA00012744"/>
    </source>
</evidence>
<sequence length="794" mass="86161">MDLLNAIYDSIPKPHTFLPSSRLLPFSLQDLLLSTLAATSLTIQNNHNHINNNQNVPPHQPAPTTLYPPPVATGLTSPRWSQAHHRAHLLISNLTLPELANLTHGHPAAGPCVGNTSPLKRLSLPALCFYDGPSGLRGQEFVSAFPAGIHLASTFDRDLMRRYGAALGSEFRGRGVNYALGPVGGPLGRVVRGGRNWEGFGVDPYLGGVGMGMVVEGMGGVGVVATVKHWLLNEQEYRRRWSEADGEAVSSNVDDRTLRELYVFPFMDALRAGAGGVMCSYQRANGTYACENGKLMAGILKGELGFEGFVVSDWDGQMSGVASANAGLDLVMPGAGYWGDKLVEAVQNGSVPEERLRDMAARILAPWFYAGQDNEYPPVSIFSNTERHADPVDVRADHASLIREIGAAGTVLVKNENGTLPLAKPKFVCVYGYDAVLKAAPWTNPDRYGGGYEVNWGWNTLNGTLITGGGSGSTTPPYVVSPFAAVQERVLRDGGILRWDFWAENPTPYVNADVCLVFINAYAGESFDRTSLTDEASDRLVGNVADWCARTVVVVHSAGIRVVDAWIDHPNITAVVFAGLPGQESGNSLVSVLYGDVNPSGRLPYTVARAESDYGALLNSTMTADDDFTEGLYIDYRAFDRDGITPRFPFGHGLSYTSFAYANLSVSAAETTIREFPDPDVQVIQGGHPQLWDVVVTVNFTITNTGDRNGTEVAQLYLGVPGAGEDTPIRQLRGFERVGPLAPGEAREVRFELTRRDLSVWDVVAQQWRVRRGAYRVWVGASSRDLRLDGGWEM</sequence>
<dbReference type="PANTHER" id="PTHR42715">
    <property type="entry name" value="BETA-GLUCOSIDASE"/>
    <property type="match status" value="1"/>
</dbReference>
<dbReference type="Pfam" id="PF00933">
    <property type="entry name" value="Glyco_hydro_3"/>
    <property type="match status" value="1"/>
</dbReference>
<dbReference type="SUPFAM" id="SSF52279">
    <property type="entry name" value="Beta-D-glucan exohydrolase, C-terminal domain"/>
    <property type="match status" value="1"/>
</dbReference>
<dbReference type="InterPro" id="IPR017853">
    <property type="entry name" value="GH"/>
</dbReference>
<dbReference type="InterPro" id="IPR026891">
    <property type="entry name" value="Fn3-like"/>
</dbReference>
<evidence type="ECO:0000256" key="4">
    <source>
        <dbReference type="ARBA" id="ARBA00005336"/>
    </source>
</evidence>
<evidence type="ECO:0000256" key="8">
    <source>
        <dbReference type="ARBA" id="ARBA00022801"/>
    </source>
</evidence>
<dbReference type="InterPro" id="IPR036962">
    <property type="entry name" value="Glyco_hydro_3_N_sf"/>
</dbReference>
<dbReference type="Gene3D" id="2.60.40.10">
    <property type="entry name" value="Immunoglobulins"/>
    <property type="match status" value="1"/>
</dbReference>
<dbReference type="GO" id="GO:0030245">
    <property type="term" value="P:cellulose catabolic process"/>
    <property type="evidence" value="ECO:0007669"/>
    <property type="project" value="UniProtKB-KW"/>
</dbReference>
<evidence type="ECO:0000313" key="20">
    <source>
        <dbReference type="Proteomes" id="UP001239445"/>
    </source>
</evidence>
<dbReference type="InterPro" id="IPR002772">
    <property type="entry name" value="Glyco_hydro_3_C"/>
</dbReference>
<evidence type="ECO:0000259" key="18">
    <source>
        <dbReference type="SMART" id="SM01217"/>
    </source>
</evidence>
<name>A0AAJ0B9N1_9PEZI</name>
<evidence type="ECO:0000256" key="6">
    <source>
        <dbReference type="ARBA" id="ARBA00022525"/>
    </source>
</evidence>
<comment type="catalytic activity">
    <reaction evidence="1">
        <text>Hydrolysis of terminal, non-reducing beta-D-glucosyl residues with release of beta-D-glucose.</text>
        <dbReference type="EC" id="3.2.1.21"/>
    </reaction>
</comment>
<dbReference type="InterPro" id="IPR050288">
    <property type="entry name" value="Cellulose_deg_GH3"/>
</dbReference>
<keyword evidence="10" id="KW-0325">Glycoprotein</keyword>
<dbReference type="InterPro" id="IPR001764">
    <property type="entry name" value="Glyco_hydro_3_N"/>
</dbReference>
<keyword evidence="7" id="KW-0732">Signal</keyword>
<dbReference type="EMBL" id="MU839836">
    <property type="protein sequence ID" value="KAK1754254.1"/>
    <property type="molecule type" value="Genomic_DNA"/>
</dbReference>
<evidence type="ECO:0000256" key="11">
    <source>
        <dbReference type="ARBA" id="ARBA00023277"/>
    </source>
</evidence>
<evidence type="ECO:0000313" key="19">
    <source>
        <dbReference type="EMBL" id="KAK1754254.1"/>
    </source>
</evidence>
<dbReference type="EC" id="3.2.1.21" evidence="5"/>
<dbReference type="Pfam" id="PF01915">
    <property type="entry name" value="Glyco_hydro_3_C"/>
    <property type="match status" value="1"/>
</dbReference>
<dbReference type="GO" id="GO:0008422">
    <property type="term" value="F:beta-glucosidase activity"/>
    <property type="evidence" value="ECO:0007669"/>
    <property type="project" value="UniProtKB-EC"/>
</dbReference>
<dbReference type="Gene3D" id="3.20.20.300">
    <property type="entry name" value="Glycoside hydrolase, family 3, N-terminal domain"/>
    <property type="match status" value="1"/>
</dbReference>
<evidence type="ECO:0000256" key="13">
    <source>
        <dbReference type="ARBA" id="ARBA00023326"/>
    </source>
</evidence>
<keyword evidence="13" id="KW-0624">Polysaccharide degradation</keyword>
<evidence type="ECO:0000256" key="14">
    <source>
        <dbReference type="ARBA" id="ARBA00070030"/>
    </source>
</evidence>
<dbReference type="FunFam" id="3.20.20.300:FF:000002">
    <property type="entry name" value="Probable beta-glucosidase"/>
    <property type="match status" value="1"/>
</dbReference>
<feature type="domain" description="Fibronectin type III-like" evidence="18">
    <location>
        <begin position="712"/>
        <end position="783"/>
    </location>
</feature>
<dbReference type="Gene3D" id="3.40.50.1700">
    <property type="entry name" value="Glycoside hydrolase family 3 C-terminal domain"/>
    <property type="match status" value="1"/>
</dbReference>
<dbReference type="InterPro" id="IPR036881">
    <property type="entry name" value="Glyco_hydro_3_C_sf"/>
</dbReference>
<evidence type="ECO:0000256" key="3">
    <source>
        <dbReference type="ARBA" id="ARBA00004987"/>
    </source>
</evidence>
<dbReference type="SMART" id="SM01217">
    <property type="entry name" value="Fn3_like"/>
    <property type="match status" value="1"/>
</dbReference>
<keyword evidence="6" id="KW-0964">Secreted</keyword>
<dbReference type="AlphaFoldDB" id="A0AAJ0B9N1"/>
<keyword evidence="20" id="KW-1185">Reference proteome</keyword>
<evidence type="ECO:0000256" key="17">
    <source>
        <dbReference type="ARBA" id="ARBA00083611"/>
    </source>
</evidence>
<evidence type="ECO:0000256" key="10">
    <source>
        <dbReference type="ARBA" id="ARBA00023180"/>
    </source>
</evidence>